<evidence type="ECO:0000256" key="4">
    <source>
        <dbReference type="ARBA" id="ARBA00023237"/>
    </source>
</evidence>
<evidence type="ECO:0000256" key="6">
    <source>
        <dbReference type="HAMAP-Rule" id="MF_00922"/>
    </source>
</evidence>
<dbReference type="GO" id="GO:0043165">
    <property type="term" value="P:Gram-negative-bacterium-type cell outer membrane assembly"/>
    <property type="evidence" value="ECO:0007669"/>
    <property type="project" value="UniProtKB-UniRule"/>
</dbReference>
<dbReference type="GO" id="GO:0051205">
    <property type="term" value="P:protein insertion into membrane"/>
    <property type="evidence" value="ECO:0007669"/>
    <property type="project" value="UniProtKB-UniRule"/>
</dbReference>
<dbReference type="PANTHER" id="PTHR37423">
    <property type="entry name" value="SOLUBLE LYTIC MUREIN TRANSGLYCOSYLASE-RELATED"/>
    <property type="match status" value="1"/>
</dbReference>
<dbReference type="PANTHER" id="PTHR37423:SF1">
    <property type="entry name" value="OUTER MEMBRANE PROTEIN ASSEMBLY FACTOR BAMD"/>
    <property type="match status" value="1"/>
</dbReference>
<keyword evidence="2 6" id="KW-0472">Membrane</keyword>
<dbReference type="GO" id="GO:1990063">
    <property type="term" value="C:Bam protein complex"/>
    <property type="evidence" value="ECO:0007669"/>
    <property type="project" value="TreeGrafter"/>
</dbReference>
<comment type="similarity">
    <text evidence="6">Belongs to the BamD family.</text>
</comment>
<sequence length="279" mass="31868" precursor="true">MPSMLFATKYRPLLTSVLALTLLAGCANLNNKPLDTEEAYYQSARNYLAKSNNTMAIEKLKELQEKYPFGQYARASSLDLMYAYYQSGDYSTALIEADRFTRLNPDHPDVDYAAFIRALSYFELYMENRGYFKRTDPSMRSPAQGQKAFTALDNFLRQYPGSEHREEILSAMVVLKDSLARHELIAADYYVRKGAWIAAAERARAIVDHYPGVSSAGDALVILIEAYDKLDQPADHEIAMSRLQQQFPEHSVFASGEYVSPKWREDRWWVKFFTLGLAS</sequence>
<keyword evidence="1 6" id="KW-0732">Signal</keyword>
<dbReference type="RefSeq" id="WP_165901976.1">
    <property type="nucleotide sequence ID" value="NZ_SLZR01000024.1"/>
</dbReference>
<evidence type="ECO:0000256" key="3">
    <source>
        <dbReference type="ARBA" id="ARBA00023139"/>
    </source>
</evidence>
<evidence type="ECO:0000313" key="8">
    <source>
        <dbReference type="EMBL" id="TCS36431.1"/>
    </source>
</evidence>
<feature type="domain" description="Outer membrane lipoprotein BamD-like" evidence="7">
    <location>
        <begin position="36"/>
        <end position="235"/>
    </location>
</feature>
<organism evidence="8 9">
    <name type="scientific">Reinekea marinisedimentorum</name>
    <dbReference type="NCBI Taxonomy" id="230495"/>
    <lineage>
        <taxon>Bacteria</taxon>
        <taxon>Pseudomonadati</taxon>
        <taxon>Pseudomonadota</taxon>
        <taxon>Gammaproteobacteria</taxon>
        <taxon>Oceanospirillales</taxon>
        <taxon>Saccharospirillaceae</taxon>
        <taxon>Reinekea</taxon>
    </lineage>
</organism>
<dbReference type="Pfam" id="PF13525">
    <property type="entry name" value="YfiO"/>
    <property type="match status" value="1"/>
</dbReference>
<dbReference type="InterPro" id="IPR039565">
    <property type="entry name" value="BamD-like"/>
</dbReference>
<evidence type="ECO:0000313" key="9">
    <source>
        <dbReference type="Proteomes" id="UP000295793"/>
    </source>
</evidence>
<proteinExistence type="inferred from homology"/>
<accession>A0A4R3HW22</accession>
<feature type="chain" id="PRO_5021051908" description="Outer membrane protein assembly factor BamD" evidence="6">
    <location>
        <begin position="30"/>
        <end position="279"/>
    </location>
</feature>
<dbReference type="InterPro" id="IPR011990">
    <property type="entry name" value="TPR-like_helical_dom_sf"/>
</dbReference>
<dbReference type="InterPro" id="IPR017689">
    <property type="entry name" value="BamD"/>
</dbReference>
<dbReference type="Proteomes" id="UP000295793">
    <property type="component" value="Unassembled WGS sequence"/>
</dbReference>
<evidence type="ECO:0000256" key="5">
    <source>
        <dbReference type="ARBA" id="ARBA00023288"/>
    </source>
</evidence>
<evidence type="ECO:0000256" key="2">
    <source>
        <dbReference type="ARBA" id="ARBA00023136"/>
    </source>
</evidence>
<feature type="signal peptide" evidence="6">
    <location>
        <begin position="1"/>
        <end position="29"/>
    </location>
</feature>
<comment type="caution">
    <text evidence="8">The sequence shown here is derived from an EMBL/GenBank/DDBJ whole genome shotgun (WGS) entry which is preliminary data.</text>
</comment>
<comment type="subunit">
    <text evidence="6">Part of the Bam complex.</text>
</comment>
<protein>
    <recommendedName>
        <fullName evidence="6">Outer membrane protein assembly factor BamD</fullName>
    </recommendedName>
</protein>
<keyword evidence="3" id="KW-0564">Palmitate</keyword>
<dbReference type="NCBIfam" id="TIGR03302">
    <property type="entry name" value="OM_YfiO"/>
    <property type="match status" value="1"/>
</dbReference>
<evidence type="ECO:0000256" key="1">
    <source>
        <dbReference type="ARBA" id="ARBA00022729"/>
    </source>
</evidence>
<gene>
    <name evidence="6" type="primary">bamD</name>
    <name evidence="8" type="ORF">BCF53_12414</name>
</gene>
<dbReference type="EMBL" id="SLZR01000024">
    <property type="protein sequence ID" value="TCS36431.1"/>
    <property type="molecule type" value="Genomic_DNA"/>
</dbReference>
<dbReference type="SUPFAM" id="SSF48452">
    <property type="entry name" value="TPR-like"/>
    <property type="match status" value="1"/>
</dbReference>
<evidence type="ECO:0000259" key="7">
    <source>
        <dbReference type="Pfam" id="PF13525"/>
    </source>
</evidence>
<comment type="subcellular location">
    <subcellularLocation>
        <location evidence="6">Cell outer membrane</location>
    </subcellularLocation>
</comment>
<keyword evidence="5" id="KW-0449">Lipoprotein</keyword>
<name>A0A4R3HW22_9GAMM</name>
<keyword evidence="4 6" id="KW-0998">Cell outer membrane</keyword>
<comment type="function">
    <text evidence="6">Part of the outer membrane protein assembly complex, which is involved in assembly and insertion of beta-barrel proteins into the outer membrane.</text>
</comment>
<dbReference type="AlphaFoldDB" id="A0A4R3HW22"/>
<keyword evidence="9" id="KW-1185">Reference proteome</keyword>
<dbReference type="HAMAP" id="MF_00922">
    <property type="entry name" value="OM_assembly_BamD"/>
    <property type="match status" value="1"/>
</dbReference>
<dbReference type="Gene3D" id="1.25.40.10">
    <property type="entry name" value="Tetratricopeptide repeat domain"/>
    <property type="match status" value="1"/>
</dbReference>
<reference evidence="8 9" key="1">
    <citation type="submission" date="2019-03" db="EMBL/GenBank/DDBJ databases">
        <title>Genomic Encyclopedia of Archaeal and Bacterial Type Strains, Phase II (KMG-II): from individual species to whole genera.</title>
        <authorList>
            <person name="Goeker M."/>
        </authorList>
    </citation>
    <scope>NUCLEOTIDE SEQUENCE [LARGE SCALE GENOMIC DNA]</scope>
    <source>
        <strain evidence="8 9">DSM 15388</strain>
    </source>
</reference>